<keyword evidence="3" id="KW-0539">Nucleus</keyword>
<dbReference type="GO" id="GO:0005634">
    <property type="term" value="C:nucleus"/>
    <property type="evidence" value="ECO:0007669"/>
    <property type="project" value="UniProtKB-SubCell"/>
</dbReference>
<dbReference type="AlphaFoldDB" id="A0A9W8VAJ9"/>
<dbReference type="Pfam" id="PF00172">
    <property type="entry name" value="Zn_clus"/>
    <property type="match status" value="1"/>
</dbReference>
<reference evidence="5" key="1">
    <citation type="submission" date="2022-09" db="EMBL/GenBank/DDBJ databases">
        <title>Fusarium specimens isolated from Avocado Roots.</title>
        <authorList>
            <person name="Stajich J."/>
            <person name="Roper C."/>
            <person name="Heimlech-Rivalta G."/>
        </authorList>
    </citation>
    <scope>NUCLEOTIDE SEQUENCE</scope>
    <source>
        <strain evidence="5">CF00136</strain>
    </source>
</reference>
<dbReference type="CDD" id="cd00067">
    <property type="entry name" value="GAL4"/>
    <property type="match status" value="1"/>
</dbReference>
<sequence>MTSQSTTSNELRKYACTICARRKVKCDKRHPCSNCRKAQVECSYEAPLPPKPRKRAADEDLLNRLAQYEELMQKHNIDYTQHANIWVSSGLEAKSEPDASSVGNSPAPMNICSWSRLSPELKYPPMKVLRHKEDPFLFPSPPLHTMLFETEGKTHELHPEPKQIYLLWQTFVEAVNPLLKIIHVPSLQKRILDAIWDPVNIPKPLSALMFAIYTLSVISMSTDDCQASLGQDRVALLTRYRAATVRALAEADFLTSKDLEVSQALVLLIFADPESQLSSSLVAIAVRLGHTMGLHRTYSDTRLSFFEKEMRTRVWWQLKGLESRICAVTNITNPCLKPSIFELGETRPPLNVNDADLHPDMLEPPIEHTGPTEMVCVLMKFEVTLWLKSSPKAMKLFASIGPGPASLKGNMTTQGEDEALNELETIYQDKYLCKLDRRVPFYNLTHAMATMALARFRFKIHHPRRRAAAGDGDVYMTQEECDILFDAALSFLEVTDVGYRSNFSFHIFTHLTTKYQIDAYIYVISELRQRYNGPRIDLAWRLVDVLYKDHPEIIEDAENPLFVALGNLTLEAWEVRRKMLTEGEATPSFIHALWSKRRAAQAEVEVPVNDMDGLEGLDLTLGDDFDWNVWGDFLRL</sequence>
<comment type="caution">
    <text evidence="5">The sequence shown here is derived from an EMBL/GenBank/DDBJ whole genome shotgun (WGS) entry which is preliminary data.</text>
</comment>
<evidence type="ECO:0000256" key="1">
    <source>
        <dbReference type="ARBA" id="ARBA00004123"/>
    </source>
</evidence>
<dbReference type="InterPro" id="IPR036864">
    <property type="entry name" value="Zn2-C6_fun-type_DNA-bd_sf"/>
</dbReference>
<evidence type="ECO:0000313" key="5">
    <source>
        <dbReference type="EMBL" id="KAJ4251468.1"/>
    </source>
</evidence>
<feature type="domain" description="Zn(2)-C6 fungal-type" evidence="4">
    <location>
        <begin position="15"/>
        <end position="44"/>
    </location>
</feature>
<dbReference type="PROSITE" id="PS00463">
    <property type="entry name" value="ZN2_CY6_FUNGAL_1"/>
    <property type="match status" value="1"/>
</dbReference>
<dbReference type="InterPro" id="IPR001138">
    <property type="entry name" value="Zn2Cys6_DnaBD"/>
</dbReference>
<dbReference type="PANTHER" id="PTHR31001">
    <property type="entry name" value="UNCHARACTERIZED TRANSCRIPTIONAL REGULATORY PROTEIN"/>
    <property type="match status" value="1"/>
</dbReference>
<accession>A0A9W8VAJ9</accession>
<dbReference type="PANTHER" id="PTHR31001:SF85">
    <property type="entry name" value="ZN(II)2CYS6 TRANSCRIPTION FACTOR (EUROFUNG)"/>
    <property type="match status" value="1"/>
</dbReference>
<dbReference type="Proteomes" id="UP001152049">
    <property type="component" value="Unassembled WGS sequence"/>
</dbReference>
<dbReference type="OrthoDB" id="2269373at2759"/>
<evidence type="ECO:0000313" key="6">
    <source>
        <dbReference type="Proteomes" id="UP001152049"/>
    </source>
</evidence>
<gene>
    <name evidence="5" type="ORF">NW762_011453</name>
</gene>
<dbReference type="GO" id="GO:0006351">
    <property type="term" value="P:DNA-templated transcription"/>
    <property type="evidence" value="ECO:0007669"/>
    <property type="project" value="InterPro"/>
</dbReference>
<dbReference type="SUPFAM" id="SSF57701">
    <property type="entry name" value="Zn2/Cys6 DNA-binding domain"/>
    <property type="match status" value="1"/>
</dbReference>
<dbReference type="Gene3D" id="4.10.240.10">
    <property type="entry name" value="Zn(2)-C6 fungal-type DNA-binding domain"/>
    <property type="match status" value="1"/>
</dbReference>
<evidence type="ECO:0000259" key="4">
    <source>
        <dbReference type="PROSITE" id="PS50048"/>
    </source>
</evidence>
<evidence type="ECO:0000256" key="3">
    <source>
        <dbReference type="ARBA" id="ARBA00023242"/>
    </source>
</evidence>
<dbReference type="PROSITE" id="PS50048">
    <property type="entry name" value="ZN2_CY6_FUNGAL_2"/>
    <property type="match status" value="1"/>
</dbReference>
<dbReference type="InterPro" id="IPR050613">
    <property type="entry name" value="Sec_Metabolite_Reg"/>
</dbReference>
<name>A0A9W8VAJ9_9HYPO</name>
<dbReference type="Pfam" id="PF04082">
    <property type="entry name" value="Fungal_trans"/>
    <property type="match status" value="1"/>
</dbReference>
<proteinExistence type="predicted"/>
<dbReference type="GO" id="GO:0003677">
    <property type="term" value="F:DNA binding"/>
    <property type="evidence" value="ECO:0007669"/>
    <property type="project" value="InterPro"/>
</dbReference>
<dbReference type="CDD" id="cd12148">
    <property type="entry name" value="fungal_TF_MHR"/>
    <property type="match status" value="1"/>
</dbReference>
<dbReference type="InterPro" id="IPR007219">
    <property type="entry name" value="XnlR_reg_dom"/>
</dbReference>
<protein>
    <recommendedName>
        <fullName evidence="4">Zn(2)-C6 fungal-type domain-containing protein</fullName>
    </recommendedName>
</protein>
<comment type="subcellular location">
    <subcellularLocation>
        <location evidence="1">Nucleus</location>
    </subcellularLocation>
</comment>
<dbReference type="SMART" id="SM00066">
    <property type="entry name" value="GAL4"/>
    <property type="match status" value="1"/>
</dbReference>
<keyword evidence="2" id="KW-0479">Metal-binding</keyword>
<organism evidence="5 6">
    <name type="scientific">Fusarium torreyae</name>
    <dbReference type="NCBI Taxonomy" id="1237075"/>
    <lineage>
        <taxon>Eukaryota</taxon>
        <taxon>Fungi</taxon>
        <taxon>Dikarya</taxon>
        <taxon>Ascomycota</taxon>
        <taxon>Pezizomycotina</taxon>
        <taxon>Sordariomycetes</taxon>
        <taxon>Hypocreomycetidae</taxon>
        <taxon>Hypocreales</taxon>
        <taxon>Nectriaceae</taxon>
        <taxon>Fusarium</taxon>
    </lineage>
</organism>
<dbReference type="GO" id="GO:0000981">
    <property type="term" value="F:DNA-binding transcription factor activity, RNA polymerase II-specific"/>
    <property type="evidence" value="ECO:0007669"/>
    <property type="project" value="InterPro"/>
</dbReference>
<evidence type="ECO:0000256" key="2">
    <source>
        <dbReference type="ARBA" id="ARBA00022723"/>
    </source>
</evidence>
<dbReference type="EMBL" id="JAOQAZ010000028">
    <property type="protein sequence ID" value="KAJ4251468.1"/>
    <property type="molecule type" value="Genomic_DNA"/>
</dbReference>
<keyword evidence="6" id="KW-1185">Reference proteome</keyword>
<dbReference type="GO" id="GO:0008270">
    <property type="term" value="F:zinc ion binding"/>
    <property type="evidence" value="ECO:0007669"/>
    <property type="project" value="InterPro"/>
</dbReference>